<dbReference type="SUPFAM" id="SSF88874">
    <property type="entry name" value="Receptor-binding domain of short tail fibre protein gp12"/>
    <property type="match status" value="1"/>
</dbReference>
<organism evidence="3">
    <name type="scientific">Micromonas pusilla (strain CCMP1545)</name>
    <name type="common">Picoplanktonic green alga</name>
    <dbReference type="NCBI Taxonomy" id="564608"/>
    <lineage>
        <taxon>Eukaryota</taxon>
        <taxon>Viridiplantae</taxon>
        <taxon>Chlorophyta</taxon>
        <taxon>Mamiellophyceae</taxon>
        <taxon>Mamiellales</taxon>
        <taxon>Mamiellaceae</taxon>
        <taxon>Micromonas</taxon>
    </lineage>
</organism>
<dbReference type="Proteomes" id="UP000001876">
    <property type="component" value="Unassembled WGS sequence"/>
</dbReference>
<dbReference type="AlphaFoldDB" id="C1MK33"/>
<proteinExistence type="predicted"/>
<gene>
    <name evidence="2" type="ORF">MICPUCDRAFT_64189</name>
</gene>
<evidence type="ECO:0000313" key="2">
    <source>
        <dbReference type="EMBL" id="EEH59696.1"/>
    </source>
</evidence>
<dbReference type="EMBL" id="GG663736">
    <property type="protein sequence ID" value="EEH59696.1"/>
    <property type="molecule type" value="Genomic_DNA"/>
</dbReference>
<feature type="domain" description="Baseplate structural protein Gp10 C-terminal" evidence="1">
    <location>
        <begin position="48"/>
        <end position="181"/>
    </location>
</feature>
<dbReference type="OrthoDB" id="10657066at2759"/>
<name>C1MK33_MICPC</name>
<accession>C1MK33</accession>
<dbReference type="eggNOG" id="ENOG502RYNN">
    <property type="taxonomic scope" value="Eukaryota"/>
</dbReference>
<keyword evidence="3" id="KW-1185">Reference proteome</keyword>
<protein>
    <submittedName>
        <fullName evidence="2">Predicted protein</fullName>
    </submittedName>
</protein>
<dbReference type="KEGG" id="mpp:MICPUCDRAFT_64189"/>
<dbReference type="GeneID" id="9681665"/>
<evidence type="ECO:0000313" key="3">
    <source>
        <dbReference type="Proteomes" id="UP000001876"/>
    </source>
</evidence>
<sequence length="182" mass="19559">MSFVQALSSARRNQVISAMKTTSSGAIEMTGDIQITGALEAQSIGTTLLNTIFPIGSIYFTASAVNPSTSNGGTWQRYAQGKCLFSVDDTDTDFSFETTGGVKEVVLTEAQMPSHSHTLDDFVRAVQTNGAIYHNDFQKVPKPIGITTLANTTDTAGGLNGTTQPFNNMPPYIAIYCWKRTS</sequence>
<dbReference type="RefSeq" id="XP_003056320.1">
    <property type="nucleotide sequence ID" value="XM_003056274.1"/>
</dbReference>
<evidence type="ECO:0000259" key="1">
    <source>
        <dbReference type="Pfam" id="PF21939"/>
    </source>
</evidence>
<dbReference type="Pfam" id="PF21939">
    <property type="entry name" value="Gp10_C"/>
    <property type="match status" value="1"/>
</dbReference>
<reference evidence="2 3" key="1">
    <citation type="journal article" date="2009" name="Science">
        <title>Green evolution and dynamic adaptations revealed by genomes of the marine picoeukaryotes Micromonas.</title>
        <authorList>
            <person name="Worden A.Z."/>
            <person name="Lee J.H."/>
            <person name="Mock T."/>
            <person name="Rouze P."/>
            <person name="Simmons M.P."/>
            <person name="Aerts A.L."/>
            <person name="Allen A.E."/>
            <person name="Cuvelier M.L."/>
            <person name="Derelle E."/>
            <person name="Everett M.V."/>
            <person name="Foulon E."/>
            <person name="Grimwood J."/>
            <person name="Gundlach H."/>
            <person name="Henrissat B."/>
            <person name="Napoli C."/>
            <person name="McDonald S.M."/>
            <person name="Parker M.S."/>
            <person name="Rombauts S."/>
            <person name="Salamov A."/>
            <person name="Von Dassow P."/>
            <person name="Badger J.H."/>
            <person name="Coutinho P.M."/>
            <person name="Demir E."/>
            <person name="Dubchak I."/>
            <person name="Gentemann C."/>
            <person name="Eikrem W."/>
            <person name="Gready J.E."/>
            <person name="John U."/>
            <person name="Lanier W."/>
            <person name="Lindquist E.A."/>
            <person name="Lucas S."/>
            <person name="Mayer K.F."/>
            <person name="Moreau H."/>
            <person name="Not F."/>
            <person name="Otillar R."/>
            <person name="Panaud O."/>
            <person name="Pangilinan J."/>
            <person name="Paulsen I."/>
            <person name="Piegu B."/>
            <person name="Poliakov A."/>
            <person name="Robbens S."/>
            <person name="Schmutz J."/>
            <person name="Toulza E."/>
            <person name="Wyss T."/>
            <person name="Zelensky A."/>
            <person name="Zhou K."/>
            <person name="Armbrust E.V."/>
            <person name="Bhattacharya D."/>
            <person name="Goodenough U.W."/>
            <person name="Van de Peer Y."/>
            <person name="Grigoriev I.V."/>
        </authorList>
    </citation>
    <scope>NUCLEOTIDE SEQUENCE [LARGE SCALE GENOMIC DNA]</scope>
    <source>
        <strain evidence="2 3">CCMP1545</strain>
    </source>
</reference>
<dbReference type="InterPro" id="IPR053827">
    <property type="entry name" value="Gp10_C"/>
</dbReference>